<protein>
    <submittedName>
        <fullName evidence="1">Uncharacterized protein</fullName>
    </submittedName>
</protein>
<evidence type="ECO:0000313" key="1">
    <source>
        <dbReference type="EMBL" id="EXB96614.1"/>
    </source>
</evidence>
<reference evidence="2" key="1">
    <citation type="submission" date="2013-01" db="EMBL/GenBank/DDBJ databases">
        <title>Draft Genome Sequence of a Mulberry Tree, Morus notabilis C.K. Schneid.</title>
        <authorList>
            <person name="He N."/>
            <person name="Zhao S."/>
        </authorList>
    </citation>
    <scope>NUCLEOTIDE SEQUENCE</scope>
</reference>
<keyword evidence="2" id="KW-1185">Reference proteome</keyword>
<dbReference type="AlphaFoldDB" id="W9RLW0"/>
<dbReference type="Proteomes" id="UP000030645">
    <property type="component" value="Unassembled WGS sequence"/>
</dbReference>
<accession>W9RLW0</accession>
<evidence type="ECO:0000313" key="2">
    <source>
        <dbReference type="Proteomes" id="UP000030645"/>
    </source>
</evidence>
<name>W9RLW0_9ROSA</name>
<proteinExistence type="predicted"/>
<dbReference type="EMBL" id="KE345245">
    <property type="protein sequence ID" value="EXB96614.1"/>
    <property type="molecule type" value="Genomic_DNA"/>
</dbReference>
<gene>
    <name evidence="1" type="ORF">L484_002871</name>
</gene>
<organism evidence="1 2">
    <name type="scientific">Morus notabilis</name>
    <dbReference type="NCBI Taxonomy" id="981085"/>
    <lineage>
        <taxon>Eukaryota</taxon>
        <taxon>Viridiplantae</taxon>
        <taxon>Streptophyta</taxon>
        <taxon>Embryophyta</taxon>
        <taxon>Tracheophyta</taxon>
        <taxon>Spermatophyta</taxon>
        <taxon>Magnoliopsida</taxon>
        <taxon>eudicotyledons</taxon>
        <taxon>Gunneridae</taxon>
        <taxon>Pentapetalae</taxon>
        <taxon>rosids</taxon>
        <taxon>fabids</taxon>
        <taxon>Rosales</taxon>
        <taxon>Moraceae</taxon>
        <taxon>Moreae</taxon>
        <taxon>Morus</taxon>
    </lineage>
</organism>
<sequence length="106" mass="12504">MANKPETTCIKMMRSSSRALDRQRRITFVTIIGVWEPCNDGQHSVVEEMSRFRDEISRRSRCSMEISRSLMTSQFCQCLDGVRTEKNVMFEKFISNKSLNLSRFRR</sequence>